<proteinExistence type="predicted"/>
<reference evidence="3" key="2">
    <citation type="submission" date="2019-12" db="EMBL/GenBank/DDBJ databases">
        <title>The whole-genome sequencing of Haloarcula japonica strain pws8.</title>
        <authorList>
            <person name="Verma D.K."/>
            <person name="Gopal K."/>
            <person name="Prasad E.S."/>
        </authorList>
    </citation>
    <scope>NUCLEOTIDE SEQUENCE</scope>
    <source>
        <strain evidence="3">Pws8</strain>
    </source>
</reference>
<evidence type="ECO:0000313" key="3">
    <source>
        <dbReference type="EMBL" id="NLV05589.1"/>
    </source>
</evidence>
<keyword evidence="1" id="KW-0472">Membrane</keyword>
<reference evidence="2 4" key="1">
    <citation type="submission" date="2015-08" db="EMBL/GenBank/DDBJ databases">
        <title>Genomes of Isolates from Cabo Rojo, PR.</title>
        <authorList>
            <person name="Sanchez-Nieves R.L."/>
            <person name="Montalvo-Rodriguez R."/>
        </authorList>
    </citation>
    <scope>NUCLEOTIDE SEQUENCE [LARGE SCALE GENOMIC DNA]</scope>
    <source>
        <strain evidence="2 4">SL3</strain>
    </source>
</reference>
<evidence type="ECO:0000256" key="1">
    <source>
        <dbReference type="SAM" id="Phobius"/>
    </source>
</evidence>
<keyword evidence="1" id="KW-1133">Transmembrane helix</keyword>
<keyword evidence="1" id="KW-0812">Transmembrane</keyword>
<keyword evidence="4" id="KW-1185">Reference proteome</keyword>
<gene>
    <name evidence="2" type="ORF">AMS69_07150</name>
    <name evidence="3" type="ORF">GOC83_05490</name>
</gene>
<accession>A0A0N0BPA9</accession>
<dbReference type="STRING" id="1705562.AMS69_07150"/>
<protein>
    <submittedName>
        <fullName evidence="2">Uncharacterized protein</fullName>
    </submittedName>
</protein>
<feature type="transmembrane region" description="Helical" evidence="1">
    <location>
        <begin position="6"/>
        <end position="29"/>
    </location>
</feature>
<evidence type="ECO:0000313" key="4">
    <source>
        <dbReference type="Proteomes" id="UP000037729"/>
    </source>
</evidence>
<dbReference type="OrthoDB" id="247846at2157"/>
<dbReference type="InterPro" id="IPR055686">
    <property type="entry name" value="DUF7262"/>
</dbReference>
<name>A0A0N0BPA9_9EURY</name>
<dbReference type="Proteomes" id="UP000037729">
    <property type="component" value="Unassembled WGS sequence"/>
</dbReference>
<dbReference type="Proteomes" id="UP000610611">
    <property type="component" value="Unassembled WGS sequence"/>
</dbReference>
<sequence>MPRAQLPLSLVEVALGTVLILGVALGFALGTPAPDRQGPQLDAYASDTAALLATDPPRHGGATRLQEIVSSPTAFDRERSALSNRVARILPDNVLFRVETPHGTVGTPTPQGVSTGTATVPTGHGSVRIIVWYA</sequence>
<dbReference type="PATRIC" id="fig|1705562.3.peg.2497"/>
<dbReference type="AlphaFoldDB" id="A0A0N0BPA9"/>
<evidence type="ECO:0000313" key="2">
    <source>
        <dbReference type="EMBL" id="KOX93693.1"/>
    </source>
</evidence>
<dbReference type="Pfam" id="PF23923">
    <property type="entry name" value="DUF7262"/>
    <property type="match status" value="1"/>
</dbReference>
<dbReference type="EMBL" id="LIUF01000002">
    <property type="protein sequence ID" value="KOX93693.1"/>
    <property type="molecule type" value="Genomic_DNA"/>
</dbReference>
<comment type="caution">
    <text evidence="2">The sequence shown here is derived from an EMBL/GenBank/DDBJ whole genome shotgun (WGS) entry which is preliminary data.</text>
</comment>
<organism evidence="2 4">
    <name type="scientific">Haloarcula rubripromontorii</name>
    <dbReference type="NCBI Taxonomy" id="1705562"/>
    <lineage>
        <taxon>Archaea</taxon>
        <taxon>Methanobacteriati</taxon>
        <taxon>Methanobacteriota</taxon>
        <taxon>Stenosarchaea group</taxon>
        <taxon>Halobacteria</taxon>
        <taxon>Halobacteriales</taxon>
        <taxon>Haloarculaceae</taxon>
        <taxon>Haloarcula</taxon>
    </lineage>
</organism>
<dbReference type="EMBL" id="WOWB01000001">
    <property type="protein sequence ID" value="NLV05589.1"/>
    <property type="molecule type" value="Genomic_DNA"/>
</dbReference>
<dbReference type="RefSeq" id="WP_053967384.1">
    <property type="nucleotide sequence ID" value="NZ_JAWJXX010000016.1"/>
</dbReference>